<sequence>MAVVIDRINIRDFAISHSKKTNEWNQHHYRFVRSSNIPTALPAVVKHLHFKFLLIGLIIKIDQLTWAVRS</sequence>
<protein>
    <submittedName>
        <fullName evidence="1">Uncharacterized protein</fullName>
    </submittedName>
</protein>
<proteinExistence type="predicted"/>
<keyword evidence="2" id="KW-1185">Reference proteome</keyword>
<dbReference type="EMBL" id="JH431815">
    <property type="status" value="NOT_ANNOTATED_CDS"/>
    <property type="molecule type" value="Genomic_DNA"/>
</dbReference>
<accession>T1J2Z5</accession>
<dbReference type="Proteomes" id="UP000014500">
    <property type="component" value="Unassembled WGS sequence"/>
</dbReference>
<name>T1J2Z5_STRMM</name>
<dbReference type="AlphaFoldDB" id="T1J2Z5"/>
<reference evidence="1" key="2">
    <citation type="submission" date="2015-02" db="UniProtKB">
        <authorList>
            <consortium name="EnsemblMetazoa"/>
        </authorList>
    </citation>
    <scope>IDENTIFICATION</scope>
</reference>
<evidence type="ECO:0000313" key="1">
    <source>
        <dbReference type="EnsemblMetazoa" id="SMAR007950-PA"/>
    </source>
</evidence>
<dbReference type="HOGENOM" id="CLU_2761012_0_0_1"/>
<reference evidence="2" key="1">
    <citation type="submission" date="2011-05" db="EMBL/GenBank/DDBJ databases">
        <authorList>
            <person name="Richards S.R."/>
            <person name="Qu J."/>
            <person name="Jiang H."/>
            <person name="Jhangiani S.N."/>
            <person name="Agravi P."/>
            <person name="Goodspeed R."/>
            <person name="Gross S."/>
            <person name="Mandapat C."/>
            <person name="Jackson L."/>
            <person name="Mathew T."/>
            <person name="Pu L."/>
            <person name="Thornton R."/>
            <person name="Saada N."/>
            <person name="Wilczek-Boney K.B."/>
            <person name="Lee S."/>
            <person name="Kovar C."/>
            <person name="Wu Y."/>
            <person name="Scherer S.E."/>
            <person name="Worley K.C."/>
            <person name="Muzny D.M."/>
            <person name="Gibbs R."/>
        </authorList>
    </citation>
    <scope>NUCLEOTIDE SEQUENCE</scope>
    <source>
        <strain evidence="2">Brora</strain>
    </source>
</reference>
<organism evidence="1 2">
    <name type="scientific">Strigamia maritima</name>
    <name type="common">European centipede</name>
    <name type="synonym">Geophilus maritimus</name>
    <dbReference type="NCBI Taxonomy" id="126957"/>
    <lineage>
        <taxon>Eukaryota</taxon>
        <taxon>Metazoa</taxon>
        <taxon>Ecdysozoa</taxon>
        <taxon>Arthropoda</taxon>
        <taxon>Myriapoda</taxon>
        <taxon>Chilopoda</taxon>
        <taxon>Pleurostigmophora</taxon>
        <taxon>Geophilomorpha</taxon>
        <taxon>Linotaeniidae</taxon>
        <taxon>Strigamia</taxon>
    </lineage>
</organism>
<dbReference type="EnsemblMetazoa" id="SMAR007950-RA">
    <property type="protein sequence ID" value="SMAR007950-PA"/>
    <property type="gene ID" value="SMAR007950"/>
</dbReference>
<evidence type="ECO:0000313" key="2">
    <source>
        <dbReference type="Proteomes" id="UP000014500"/>
    </source>
</evidence>